<feature type="transmembrane region" description="Helical" evidence="1">
    <location>
        <begin position="125"/>
        <end position="146"/>
    </location>
</feature>
<evidence type="ECO:0000313" key="2">
    <source>
        <dbReference type="EnsemblMetazoa" id="ACOM023247-PA.1"/>
    </source>
</evidence>
<dbReference type="AlphaFoldDB" id="A0A8W7P1R8"/>
<keyword evidence="1" id="KW-0812">Transmembrane</keyword>
<evidence type="ECO:0000256" key="1">
    <source>
        <dbReference type="SAM" id="Phobius"/>
    </source>
</evidence>
<reference evidence="2" key="1">
    <citation type="submission" date="2022-08" db="UniProtKB">
        <authorList>
            <consortium name="EnsemblMetazoa"/>
        </authorList>
    </citation>
    <scope>IDENTIFICATION</scope>
</reference>
<organism evidence="2">
    <name type="scientific">Anopheles coluzzii</name>
    <name type="common">African malaria mosquito</name>
    <dbReference type="NCBI Taxonomy" id="1518534"/>
    <lineage>
        <taxon>Eukaryota</taxon>
        <taxon>Metazoa</taxon>
        <taxon>Ecdysozoa</taxon>
        <taxon>Arthropoda</taxon>
        <taxon>Hexapoda</taxon>
        <taxon>Insecta</taxon>
        <taxon>Pterygota</taxon>
        <taxon>Neoptera</taxon>
        <taxon>Endopterygota</taxon>
        <taxon>Diptera</taxon>
        <taxon>Nematocera</taxon>
        <taxon>Culicoidea</taxon>
        <taxon>Culicidae</taxon>
        <taxon>Anophelinae</taxon>
        <taxon>Anopheles</taxon>
    </lineage>
</organism>
<dbReference type="EnsemblMetazoa" id="ACOM023247-RA">
    <property type="protein sequence ID" value="ACOM023247-PA.1"/>
    <property type="gene ID" value="ACOM023247"/>
</dbReference>
<dbReference type="Proteomes" id="UP000075882">
    <property type="component" value="Unassembled WGS sequence"/>
</dbReference>
<name>A0A8W7P1R8_ANOCL</name>
<keyword evidence="1" id="KW-1133">Transmembrane helix</keyword>
<accession>A0A8W7P1R8</accession>
<keyword evidence="1" id="KW-0472">Membrane</keyword>
<protein>
    <submittedName>
        <fullName evidence="2">Uncharacterized protein</fullName>
    </submittedName>
</protein>
<proteinExistence type="predicted"/>
<sequence length="153" mass="15794">MSSTVSSTTEGSSLAAVCSSSTLVVQVSTIGVGCRRTRKPAEFLARNLRSFVGGCTFFSPCPTLTRPLSPFSILGSPPDAPLPPAQISSSSSTTTGTPSICSVSSYAPATIGVQTKPYLFLPKSFAVKISVVAVVVVLALLTLAAYRRSSSNE</sequence>